<proteinExistence type="predicted"/>
<name>A0AA88IDS8_CHASR</name>
<feature type="compositionally biased region" description="Basic and acidic residues" evidence="1">
    <location>
        <begin position="183"/>
        <end position="196"/>
    </location>
</feature>
<evidence type="ECO:0000313" key="3">
    <source>
        <dbReference type="Proteomes" id="UP001187415"/>
    </source>
</evidence>
<organism evidence="2 3">
    <name type="scientific">Channa striata</name>
    <name type="common">Snakehead murrel</name>
    <name type="synonym">Ophicephalus striatus</name>
    <dbReference type="NCBI Taxonomy" id="64152"/>
    <lineage>
        <taxon>Eukaryota</taxon>
        <taxon>Metazoa</taxon>
        <taxon>Chordata</taxon>
        <taxon>Craniata</taxon>
        <taxon>Vertebrata</taxon>
        <taxon>Euteleostomi</taxon>
        <taxon>Actinopterygii</taxon>
        <taxon>Neopterygii</taxon>
        <taxon>Teleostei</taxon>
        <taxon>Neoteleostei</taxon>
        <taxon>Acanthomorphata</taxon>
        <taxon>Anabantaria</taxon>
        <taxon>Anabantiformes</taxon>
        <taxon>Channoidei</taxon>
        <taxon>Channidae</taxon>
        <taxon>Channa</taxon>
    </lineage>
</organism>
<evidence type="ECO:0000256" key="1">
    <source>
        <dbReference type="SAM" id="MobiDB-lite"/>
    </source>
</evidence>
<reference evidence="2" key="1">
    <citation type="submission" date="2023-07" db="EMBL/GenBank/DDBJ databases">
        <title>Chromosome-level Genome Assembly of Striped Snakehead (Channa striata).</title>
        <authorList>
            <person name="Liu H."/>
        </authorList>
    </citation>
    <scope>NUCLEOTIDE SEQUENCE</scope>
    <source>
        <strain evidence="2">Gz</strain>
        <tissue evidence="2">Muscle</tissue>
    </source>
</reference>
<dbReference type="Proteomes" id="UP001187415">
    <property type="component" value="Unassembled WGS sequence"/>
</dbReference>
<dbReference type="AlphaFoldDB" id="A0AA88IDS8"/>
<feature type="region of interest" description="Disordered" evidence="1">
    <location>
        <begin position="181"/>
        <end position="226"/>
    </location>
</feature>
<evidence type="ECO:0000313" key="2">
    <source>
        <dbReference type="EMBL" id="KAK2814611.1"/>
    </source>
</evidence>
<accession>A0AA88IDS8</accession>
<feature type="compositionally biased region" description="Basic and acidic residues" evidence="1">
    <location>
        <begin position="9"/>
        <end position="24"/>
    </location>
</feature>
<feature type="region of interest" description="Disordered" evidence="1">
    <location>
        <begin position="1"/>
        <end position="24"/>
    </location>
</feature>
<gene>
    <name evidence="2" type="ORF">Q5P01_000064</name>
</gene>
<dbReference type="EMBL" id="JAUPFM010000033">
    <property type="protein sequence ID" value="KAK2814611.1"/>
    <property type="molecule type" value="Genomic_DNA"/>
</dbReference>
<comment type="caution">
    <text evidence="2">The sequence shown here is derived from an EMBL/GenBank/DDBJ whole genome shotgun (WGS) entry which is preliminary data.</text>
</comment>
<keyword evidence="3" id="KW-1185">Reference proteome</keyword>
<sequence>MGDSGGEGEQEHPHRVRLSHRDERRAVHVRRRGLHGAAVQALIQGEHRLHNMECAIAVFNIVIAICVVTMVLRPPCSGETRRGRGQRKGATEIAIAPNSSRDNRFYYSSRGSGNPYYSQSSGFMVASIGGHLEVHDTVGHCQHGKPCAIACPSDKGGRLAVARSGSEGELWWGEEWKGVQIKSGDDKSRRDDRRPPENPSLAGCRKRYPRDRRGSGATGYPPGGVLEVGEEGRMEIARPYPAWSASVQTPVRSTVIPWSWASADGDPVRGLGWGLFGEVFWLASPCREEARVNDRRRGGGRLFGETSVNTTLVEARLGDPLSRRWSWIPLWNLT</sequence>
<protein>
    <submittedName>
        <fullName evidence="2">Uncharacterized protein</fullName>
    </submittedName>
</protein>